<dbReference type="InterPro" id="IPR039986">
    <property type="entry name" value="CFAP210"/>
</dbReference>
<dbReference type="EMBL" id="CAKASE010000051">
    <property type="protein sequence ID" value="CAG9564425.1"/>
    <property type="molecule type" value="Genomic_DNA"/>
</dbReference>
<keyword evidence="6" id="KW-1185">Reference proteome</keyword>
<keyword evidence="1 2" id="KW-0175">Coiled coil</keyword>
<dbReference type="PANTHER" id="PTHR28663:SF1">
    <property type="entry name" value="CILIA- AND FLAGELLA- ASSOCIATED PROTEIN 210"/>
    <property type="match status" value="1"/>
</dbReference>
<organism evidence="5 6">
    <name type="scientific">Danaus chrysippus</name>
    <name type="common">African queen</name>
    <dbReference type="NCBI Taxonomy" id="151541"/>
    <lineage>
        <taxon>Eukaryota</taxon>
        <taxon>Metazoa</taxon>
        <taxon>Ecdysozoa</taxon>
        <taxon>Arthropoda</taxon>
        <taxon>Hexapoda</taxon>
        <taxon>Insecta</taxon>
        <taxon>Pterygota</taxon>
        <taxon>Neoptera</taxon>
        <taxon>Endopterygota</taxon>
        <taxon>Lepidoptera</taxon>
        <taxon>Glossata</taxon>
        <taxon>Ditrysia</taxon>
        <taxon>Papilionoidea</taxon>
        <taxon>Nymphalidae</taxon>
        <taxon>Danainae</taxon>
        <taxon>Danaini</taxon>
        <taxon>Danaina</taxon>
        <taxon>Danaus</taxon>
        <taxon>Anosia</taxon>
    </lineage>
</organism>
<feature type="coiled-coil region" evidence="2">
    <location>
        <begin position="174"/>
        <end position="201"/>
    </location>
</feature>
<sequence length="555" mass="66836">MPIAMTKEEWSRIKRWTDLGREDPDTVRRREYLKYQNDTSREMTKQWPNSLENVNKRNEELRRARVEAAEKTNTRFYQRYVKRKKEEQQRLMYSARDTVFKNKDAPKLLLSAVIETAIQKEREEQLKFKQKLKEEADERKRQDDDDIIRKAKEWNELVETKKKRRFDANKRHQKDILEQAHEVAERNRREYETELNLQKIDNIKAREQMEAIKKFEEEFSAAEKCRILNDLEQARSEAATRREEVRARDQLDDRLIQLLQKTQARVEQRRRNTEKQIQAEKLQVLEKISQKLESGDAAREEKEQRILDKAIKEKEEVAEARRQADARKREQFRAQRMAAREQFLKQQQQTLHEFNTMRQWEVMNRFKNAEIYEDFQARLRHEKETKIKQYREDIIKQWHERAEREARELAETRYFYGELAESKLRDADNKLLTHGHALLQEARDHQRPTYALTQAIRRYCKLYRLYPMPELPSSQQEHFPRYGPKDMSLPDPHYRYPEPPVFDDDKRDGLNDPQKAGPSAASEQPAEEQDYKRAAPANGLQRKPSKSDLKLPSVE</sequence>
<dbReference type="OrthoDB" id="331765at2759"/>
<name>A0A8J2QJQ4_9NEOP</name>
<evidence type="ECO:0000256" key="1">
    <source>
        <dbReference type="ARBA" id="ARBA00023054"/>
    </source>
</evidence>
<dbReference type="AlphaFoldDB" id="A0A8J2QJQ4"/>
<reference evidence="5" key="1">
    <citation type="submission" date="2021-09" db="EMBL/GenBank/DDBJ databases">
        <authorList>
            <person name="Martin H S."/>
        </authorList>
    </citation>
    <scope>NUCLEOTIDE SEQUENCE</scope>
</reference>
<dbReference type="GO" id="GO:0005879">
    <property type="term" value="C:axonemal microtubule"/>
    <property type="evidence" value="ECO:0007669"/>
    <property type="project" value="TreeGrafter"/>
</dbReference>
<feature type="domain" description="Trichohyalin-plectin-homology" evidence="4">
    <location>
        <begin position="102"/>
        <end position="442"/>
    </location>
</feature>
<evidence type="ECO:0000256" key="2">
    <source>
        <dbReference type="SAM" id="Coils"/>
    </source>
</evidence>
<evidence type="ECO:0000256" key="3">
    <source>
        <dbReference type="SAM" id="MobiDB-lite"/>
    </source>
</evidence>
<evidence type="ECO:0000313" key="6">
    <source>
        <dbReference type="Proteomes" id="UP000789524"/>
    </source>
</evidence>
<dbReference type="InterPro" id="IPR043597">
    <property type="entry name" value="TPH_dom"/>
</dbReference>
<evidence type="ECO:0000313" key="5">
    <source>
        <dbReference type="EMBL" id="CAG9564425.1"/>
    </source>
</evidence>
<comment type="caution">
    <text evidence="5">The sequence shown here is derived from an EMBL/GenBank/DDBJ whole genome shotgun (WGS) entry which is preliminary data.</text>
</comment>
<dbReference type="Proteomes" id="UP000789524">
    <property type="component" value="Unassembled WGS sequence"/>
</dbReference>
<dbReference type="Pfam" id="PF13868">
    <property type="entry name" value="TPH"/>
    <property type="match status" value="1"/>
</dbReference>
<accession>A0A8J2QJQ4</accession>
<feature type="region of interest" description="Disordered" evidence="3">
    <location>
        <begin position="472"/>
        <end position="555"/>
    </location>
</feature>
<proteinExistence type="predicted"/>
<feature type="coiled-coil region" evidence="2">
    <location>
        <begin position="228"/>
        <end position="330"/>
    </location>
</feature>
<dbReference type="PANTHER" id="PTHR28663">
    <property type="entry name" value="COILED-COIL DOMAIN-CONTAINING PROTEIN 173"/>
    <property type="match status" value="1"/>
</dbReference>
<protein>
    <submittedName>
        <fullName evidence="5">(African queen) hypothetical protein</fullName>
    </submittedName>
</protein>
<evidence type="ECO:0000259" key="4">
    <source>
        <dbReference type="Pfam" id="PF13868"/>
    </source>
</evidence>
<gene>
    <name evidence="5" type="ORF">DCHRY22_LOCUS5427</name>
</gene>